<dbReference type="InterPro" id="IPR000835">
    <property type="entry name" value="HTH_MarR-typ"/>
</dbReference>
<dbReference type="Pfam" id="PF01047">
    <property type="entry name" value="MarR"/>
    <property type="match status" value="1"/>
</dbReference>
<reference evidence="5 6" key="1">
    <citation type="submission" date="2020-07" db="EMBL/GenBank/DDBJ databases">
        <title>A new beta-1,3-glucan-decomposing anaerobic bacterium isolated from anoxic soil subjected to biological soil disinfestation.</title>
        <authorList>
            <person name="Ueki A."/>
            <person name="Tonouchi A."/>
        </authorList>
    </citation>
    <scope>NUCLEOTIDE SEQUENCE [LARGE SCALE GENOMIC DNA]</scope>
    <source>
        <strain evidence="5 6">TW1</strain>
    </source>
</reference>
<feature type="domain" description="HTH marR-type" evidence="4">
    <location>
        <begin position="2"/>
        <end position="137"/>
    </location>
</feature>
<dbReference type="GO" id="GO:0003700">
    <property type="term" value="F:DNA-binding transcription factor activity"/>
    <property type="evidence" value="ECO:0007669"/>
    <property type="project" value="InterPro"/>
</dbReference>
<dbReference type="PROSITE" id="PS50995">
    <property type="entry name" value="HTH_MARR_2"/>
    <property type="match status" value="1"/>
</dbReference>
<accession>A0A6V8SIL2</accession>
<dbReference type="PANTHER" id="PTHR42756:SF2">
    <property type="entry name" value="MARR FAMILY REGULATORY PROTEIN"/>
    <property type="match status" value="1"/>
</dbReference>
<evidence type="ECO:0000259" key="4">
    <source>
        <dbReference type="PROSITE" id="PS50995"/>
    </source>
</evidence>
<keyword evidence="1" id="KW-0805">Transcription regulation</keyword>
<sequence>MEKESMHFIMYISKIFRNTQIYLDKVLKEFGLTNGSCSYLFVLEKNEGISQNKLSEEIGNDKAMSARTITKLIEQGYVYKVQHEKNSRAYKLYLTDKAKEIMPKIHKEIQALVNLASEELSEEEMLITMKSLKKIFDSTQRFRE</sequence>
<evidence type="ECO:0000313" key="6">
    <source>
        <dbReference type="Proteomes" id="UP000580568"/>
    </source>
</evidence>
<dbReference type="SUPFAM" id="SSF46785">
    <property type="entry name" value="Winged helix' DNA-binding domain"/>
    <property type="match status" value="1"/>
</dbReference>
<organism evidence="5 6">
    <name type="scientific">Clostridium fungisolvens</name>
    <dbReference type="NCBI Taxonomy" id="1604897"/>
    <lineage>
        <taxon>Bacteria</taxon>
        <taxon>Bacillati</taxon>
        <taxon>Bacillota</taxon>
        <taxon>Clostridia</taxon>
        <taxon>Eubacteriales</taxon>
        <taxon>Clostridiaceae</taxon>
        <taxon>Clostridium</taxon>
    </lineage>
</organism>
<name>A0A6V8SIL2_9CLOT</name>
<evidence type="ECO:0000313" key="5">
    <source>
        <dbReference type="EMBL" id="GFP76412.1"/>
    </source>
</evidence>
<dbReference type="AlphaFoldDB" id="A0A6V8SIL2"/>
<dbReference type="PANTHER" id="PTHR42756">
    <property type="entry name" value="TRANSCRIPTIONAL REGULATOR, MARR"/>
    <property type="match status" value="1"/>
</dbReference>
<gene>
    <name evidence="5" type="ORF">bsdtw1_02514</name>
</gene>
<proteinExistence type="predicted"/>
<dbReference type="InterPro" id="IPR036390">
    <property type="entry name" value="WH_DNA-bd_sf"/>
</dbReference>
<dbReference type="RefSeq" id="WP_183277839.1">
    <property type="nucleotide sequence ID" value="NZ_BLZR01000001.1"/>
</dbReference>
<keyword evidence="2" id="KW-0238">DNA-binding</keyword>
<protein>
    <recommendedName>
        <fullName evidence="4">HTH marR-type domain-containing protein</fullName>
    </recommendedName>
</protein>
<dbReference type="GO" id="GO:0003677">
    <property type="term" value="F:DNA binding"/>
    <property type="evidence" value="ECO:0007669"/>
    <property type="project" value="UniProtKB-KW"/>
</dbReference>
<dbReference type="PRINTS" id="PR00598">
    <property type="entry name" value="HTHMARR"/>
</dbReference>
<dbReference type="Proteomes" id="UP000580568">
    <property type="component" value="Unassembled WGS sequence"/>
</dbReference>
<evidence type="ECO:0000256" key="3">
    <source>
        <dbReference type="ARBA" id="ARBA00023163"/>
    </source>
</evidence>
<evidence type="ECO:0000256" key="1">
    <source>
        <dbReference type="ARBA" id="ARBA00023015"/>
    </source>
</evidence>
<dbReference type="InterPro" id="IPR036388">
    <property type="entry name" value="WH-like_DNA-bd_sf"/>
</dbReference>
<keyword evidence="6" id="KW-1185">Reference proteome</keyword>
<keyword evidence="3" id="KW-0804">Transcription</keyword>
<dbReference type="Gene3D" id="1.10.10.10">
    <property type="entry name" value="Winged helix-like DNA-binding domain superfamily/Winged helix DNA-binding domain"/>
    <property type="match status" value="1"/>
</dbReference>
<evidence type="ECO:0000256" key="2">
    <source>
        <dbReference type="ARBA" id="ARBA00023125"/>
    </source>
</evidence>
<comment type="caution">
    <text evidence="5">The sequence shown here is derived from an EMBL/GenBank/DDBJ whole genome shotgun (WGS) entry which is preliminary data.</text>
</comment>
<dbReference type="SMART" id="SM00347">
    <property type="entry name" value="HTH_MARR"/>
    <property type="match status" value="1"/>
</dbReference>
<dbReference type="EMBL" id="BLZR01000001">
    <property type="protein sequence ID" value="GFP76412.1"/>
    <property type="molecule type" value="Genomic_DNA"/>
</dbReference>